<evidence type="ECO:0000256" key="4">
    <source>
        <dbReference type="ARBA" id="ARBA00022840"/>
    </source>
</evidence>
<dbReference type="GO" id="GO:0140359">
    <property type="term" value="F:ABC-type transporter activity"/>
    <property type="evidence" value="ECO:0007669"/>
    <property type="project" value="InterPro"/>
</dbReference>
<keyword evidence="10" id="KW-1185">Reference proteome</keyword>
<dbReference type="Pfam" id="PF12698">
    <property type="entry name" value="ABC2_membrane_3"/>
    <property type="match status" value="1"/>
</dbReference>
<evidence type="ECO:0000256" key="6">
    <source>
        <dbReference type="ARBA" id="ARBA00023136"/>
    </source>
</evidence>
<evidence type="ECO:0000256" key="5">
    <source>
        <dbReference type="ARBA" id="ARBA00022989"/>
    </source>
</evidence>
<keyword evidence="5 7" id="KW-1133">Transmembrane helix</keyword>
<dbReference type="SMART" id="SM00382">
    <property type="entry name" value="AAA"/>
    <property type="match status" value="1"/>
</dbReference>
<dbReference type="InterPro" id="IPR027417">
    <property type="entry name" value="P-loop_NTPase"/>
</dbReference>
<dbReference type="GO" id="GO:0005524">
    <property type="term" value="F:ATP binding"/>
    <property type="evidence" value="ECO:0007669"/>
    <property type="project" value="UniProtKB-KW"/>
</dbReference>
<accession>A0AAW1CLN2</accession>
<dbReference type="PANTHER" id="PTHR43038">
    <property type="entry name" value="ATP-BINDING CASSETTE, SUB-FAMILY H, MEMBER 1"/>
    <property type="match status" value="1"/>
</dbReference>
<dbReference type="CDD" id="cd03230">
    <property type="entry name" value="ABC_DR_subfamily_A"/>
    <property type="match status" value="1"/>
</dbReference>
<evidence type="ECO:0000256" key="1">
    <source>
        <dbReference type="ARBA" id="ARBA00004141"/>
    </source>
</evidence>
<feature type="transmembrane region" description="Helical" evidence="7">
    <location>
        <begin position="593"/>
        <end position="614"/>
    </location>
</feature>
<dbReference type="GO" id="GO:0016020">
    <property type="term" value="C:membrane"/>
    <property type="evidence" value="ECO:0007669"/>
    <property type="project" value="UniProtKB-SubCell"/>
</dbReference>
<protein>
    <recommendedName>
        <fullName evidence="8">ABC transporter domain-containing protein</fullName>
    </recommendedName>
</protein>
<feature type="transmembrane region" description="Helical" evidence="7">
    <location>
        <begin position="288"/>
        <end position="309"/>
    </location>
</feature>
<keyword evidence="4" id="KW-0067">ATP-binding</keyword>
<dbReference type="EMBL" id="JAPXFL010000011">
    <property type="protein sequence ID" value="KAK9499316.1"/>
    <property type="molecule type" value="Genomic_DNA"/>
</dbReference>
<keyword evidence="6 7" id="KW-0472">Membrane</keyword>
<name>A0AAW1CLN2_9HEMI</name>
<comment type="caution">
    <text evidence="9">The sequence shown here is derived from an EMBL/GenBank/DDBJ whole genome shotgun (WGS) entry which is preliminary data.</text>
</comment>
<dbReference type="Gene3D" id="3.40.50.300">
    <property type="entry name" value="P-loop containing nucleotide triphosphate hydrolases"/>
    <property type="match status" value="1"/>
</dbReference>
<evidence type="ECO:0000313" key="9">
    <source>
        <dbReference type="EMBL" id="KAK9499316.1"/>
    </source>
</evidence>
<evidence type="ECO:0000259" key="8">
    <source>
        <dbReference type="PROSITE" id="PS50893"/>
    </source>
</evidence>
<feature type="transmembrane region" description="Helical" evidence="7">
    <location>
        <begin position="652"/>
        <end position="674"/>
    </location>
</feature>
<feature type="domain" description="ABC transporter" evidence="8">
    <location>
        <begin position="11"/>
        <end position="231"/>
    </location>
</feature>
<feature type="transmembrane region" description="Helical" evidence="7">
    <location>
        <begin position="558"/>
        <end position="581"/>
    </location>
</feature>
<dbReference type="InterPro" id="IPR003593">
    <property type="entry name" value="AAA+_ATPase"/>
</dbReference>
<dbReference type="SUPFAM" id="SSF52540">
    <property type="entry name" value="P-loop containing nucleoside triphosphate hydrolases"/>
    <property type="match status" value="1"/>
</dbReference>
<dbReference type="Proteomes" id="UP001461498">
    <property type="component" value="Unassembled WGS sequence"/>
</dbReference>
<feature type="transmembrane region" description="Helical" evidence="7">
    <location>
        <begin position="485"/>
        <end position="507"/>
    </location>
</feature>
<evidence type="ECO:0000256" key="3">
    <source>
        <dbReference type="ARBA" id="ARBA00022741"/>
    </source>
</evidence>
<evidence type="ECO:0000256" key="2">
    <source>
        <dbReference type="ARBA" id="ARBA00022692"/>
    </source>
</evidence>
<evidence type="ECO:0000313" key="10">
    <source>
        <dbReference type="Proteomes" id="UP001461498"/>
    </source>
</evidence>
<dbReference type="InterPro" id="IPR013525">
    <property type="entry name" value="ABC2_TM"/>
</dbReference>
<dbReference type="InterPro" id="IPR017871">
    <property type="entry name" value="ABC_transporter-like_CS"/>
</dbReference>
<dbReference type="PROSITE" id="PS00211">
    <property type="entry name" value="ABC_TRANSPORTER_1"/>
    <property type="match status" value="1"/>
</dbReference>
<evidence type="ECO:0000256" key="7">
    <source>
        <dbReference type="SAM" id="Phobius"/>
    </source>
</evidence>
<keyword evidence="3" id="KW-0547">Nucleotide-binding</keyword>
<reference evidence="9 10" key="1">
    <citation type="submission" date="2022-12" db="EMBL/GenBank/DDBJ databases">
        <title>Chromosome-level genome assembly of true bugs.</title>
        <authorList>
            <person name="Ma L."/>
            <person name="Li H."/>
        </authorList>
    </citation>
    <scope>NUCLEOTIDE SEQUENCE [LARGE SCALE GENOMIC DNA]</scope>
    <source>
        <strain evidence="9">Lab_2022b</strain>
    </source>
</reference>
<gene>
    <name evidence="9" type="ORF">O3M35_002369</name>
</gene>
<feature type="transmembrane region" description="Helical" evidence="7">
    <location>
        <begin position="528"/>
        <end position="552"/>
    </location>
</feature>
<proteinExistence type="predicted"/>
<dbReference type="GO" id="GO:0016887">
    <property type="term" value="F:ATP hydrolysis activity"/>
    <property type="evidence" value="ECO:0007669"/>
    <property type="project" value="InterPro"/>
</dbReference>
<dbReference type="PANTHER" id="PTHR43038:SF3">
    <property type="entry name" value="ABC TRANSPORTER G FAMILY MEMBER 20 ISOFORM X1"/>
    <property type="match status" value="1"/>
</dbReference>
<organism evidence="9 10">
    <name type="scientific">Rhynocoris fuscipes</name>
    <dbReference type="NCBI Taxonomy" id="488301"/>
    <lineage>
        <taxon>Eukaryota</taxon>
        <taxon>Metazoa</taxon>
        <taxon>Ecdysozoa</taxon>
        <taxon>Arthropoda</taxon>
        <taxon>Hexapoda</taxon>
        <taxon>Insecta</taxon>
        <taxon>Pterygota</taxon>
        <taxon>Neoptera</taxon>
        <taxon>Paraneoptera</taxon>
        <taxon>Hemiptera</taxon>
        <taxon>Heteroptera</taxon>
        <taxon>Panheteroptera</taxon>
        <taxon>Cimicomorpha</taxon>
        <taxon>Reduviidae</taxon>
        <taxon>Harpactorinae</taxon>
        <taxon>Harpactorini</taxon>
        <taxon>Rhynocoris</taxon>
    </lineage>
</organism>
<dbReference type="AlphaFoldDB" id="A0AAW1CLN2"/>
<dbReference type="InterPro" id="IPR003439">
    <property type="entry name" value="ABC_transporter-like_ATP-bd"/>
</dbReference>
<sequence length="680" mass="76426">MANREGGEMMISVREAYKVLGSHQVLKGLNMSVSSNNIYGLLGPSGCGKTVLLNCILGMRNLDDGVIRLGVTDRKLVGYMPQEVALFKEFTIKEIFIFYGRLFGISRQLIHNRYNDYTTILGLPHWHSTIQSLSGGEQRRVSFAVTLLHDPVLLILDEPTVGVDSILSQRIWKYLVELSSQGKTIVITTHYVEEARHAHTIALMRAGQILREDRPDNIMSSVGVSSLEEAFLELSKKQDEGSEYMPIFRNRSIGKESGSPLNNDNRFNINRFIAQLIKNLLWMKRNTLIMSFLLLLPAMQSFFFCISFGQNPQNLNLIIYSEEIKGDGDQCANIDVKQRLYDCDSQSLEIPDVPLTCHFIAHLNKSMHISLESSMESARLNVLRNKAWGVIYLQSNFSLATIQRINEFIPTDNDTVDSSFAYITMDMSNYVVANYLRKQIIDAYIELKRALSENCNISDRVSSIPLKFETPIYGTNNPVYAYSGLPGFFCSFCFYFTMIFTSGAIMMEKLVGLLDRSLVAGMNYIEIVGAHIVVQFLLISVQKSIMLIIFYICFDNPLIGSVPLIILLLYCIEAVGVSYGFLLTEIFSSDRLVSYAGIGATLAVFSLGGIIWPMEGADILIRSWIWAFPVAPAIDSYRAIALKGFSLDHVQVYAGFLSSIIWTLLFSAISVVLVKSKRLQ</sequence>
<comment type="subcellular location">
    <subcellularLocation>
        <location evidence="1">Membrane</location>
        <topology evidence="1">Multi-pass membrane protein</topology>
    </subcellularLocation>
</comment>
<dbReference type="Pfam" id="PF00005">
    <property type="entry name" value="ABC_tran"/>
    <property type="match status" value="1"/>
</dbReference>
<dbReference type="PROSITE" id="PS50893">
    <property type="entry name" value="ABC_TRANSPORTER_2"/>
    <property type="match status" value="1"/>
</dbReference>
<keyword evidence="2 7" id="KW-0812">Transmembrane</keyword>